<gene>
    <name evidence="2" type="ORF">GCM10010094_03830</name>
</gene>
<dbReference type="Pfam" id="PF04962">
    <property type="entry name" value="KduI"/>
    <property type="match status" value="1"/>
</dbReference>
<feature type="region of interest" description="Disordered" evidence="1">
    <location>
        <begin position="31"/>
        <end position="61"/>
    </location>
</feature>
<dbReference type="EMBL" id="BMPQ01000001">
    <property type="protein sequence ID" value="GGK47048.1"/>
    <property type="molecule type" value="Genomic_DNA"/>
</dbReference>
<reference evidence="2" key="2">
    <citation type="submission" date="2020-09" db="EMBL/GenBank/DDBJ databases">
        <authorList>
            <person name="Sun Q."/>
            <person name="Ohkuma M."/>
        </authorList>
    </citation>
    <scope>NUCLEOTIDE SEQUENCE</scope>
    <source>
        <strain evidence="2">JCM 3035</strain>
    </source>
</reference>
<evidence type="ECO:0000256" key="1">
    <source>
        <dbReference type="SAM" id="MobiDB-lite"/>
    </source>
</evidence>
<proteinExistence type="predicted"/>
<dbReference type="Proteomes" id="UP000637788">
    <property type="component" value="Unassembled WGS sequence"/>
</dbReference>
<sequence length="122" mass="13095">MTRVTRCGVWVWSECPDNQLTGIMERRYTLEQPKRREADGRVRGADPLGGRGRAQGGGGPVSNGVCTGRAIVRAAATTLELLGREGVFSEVTGFAYTPREARVQIASGAGRRFALAGAKCER</sequence>
<evidence type="ECO:0000313" key="2">
    <source>
        <dbReference type="EMBL" id="GGK47048.1"/>
    </source>
</evidence>
<dbReference type="GO" id="GO:0016861">
    <property type="term" value="F:intramolecular oxidoreductase activity, interconverting aldoses and ketoses"/>
    <property type="evidence" value="ECO:0007669"/>
    <property type="project" value="InterPro"/>
</dbReference>
<protein>
    <submittedName>
        <fullName evidence="2">Uncharacterized protein</fullName>
    </submittedName>
</protein>
<dbReference type="AlphaFoldDB" id="A0A917V7C0"/>
<organism evidence="2 3">
    <name type="scientific">Streptomyces flaveus</name>
    <dbReference type="NCBI Taxonomy" id="66370"/>
    <lineage>
        <taxon>Bacteria</taxon>
        <taxon>Bacillati</taxon>
        <taxon>Actinomycetota</taxon>
        <taxon>Actinomycetes</taxon>
        <taxon>Kitasatosporales</taxon>
        <taxon>Streptomycetaceae</taxon>
        <taxon>Streptomyces</taxon>
        <taxon>Streptomyces aurantiacus group</taxon>
    </lineage>
</organism>
<keyword evidence="3" id="KW-1185">Reference proteome</keyword>
<dbReference type="Gene3D" id="2.60.120.10">
    <property type="entry name" value="Jelly Rolls"/>
    <property type="match status" value="1"/>
</dbReference>
<feature type="compositionally biased region" description="Basic and acidic residues" evidence="1">
    <location>
        <begin position="31"/>
        <end position="44"/>
    </location>
</feature>
<name>A0A917V7C0_9ACTN</name>
<dbReference type="InterPro" id="IPR021120">
    <property type="entry name" value="KduI/IolB_isomerase"/>
</dbReference>
<dbReference type="InterPro" id="IPR014710">
    <property type="entry name" value="RmlC-like_jellyroll"/>
</dbReference>
<evidence type="ECO:0000313" key="3">
    <source>
        <dbReference type="Proteomes" id="UP000637788"/>
    </source>
</evidence>
<accession>A0A917V7C0</accession>
<comment type="caution">
    <text evidence="2">The sequence shown here is derived from an EMBL/GenBank/DDBJ whole genome shotgun (WGS) entry which is preliminary data.</text>
</comment>
<reference evidence="2" key="1">
    <citation type="journal article" date="2014" name="Int. J. Syst. Evol. Microbiol.">
        <title>Complete genome sequence of Corynebacterium casei LMG S-19264T (=DSM 44701T), isolated from a smear-ripened cheese.</title>
        <authorList>
            <consortium name="US DOE Joint Genome Institute (JGI-PGF)"/>
            <person name="Walter F."/>
            <person name="Albersmeier A."/>
            <person name="Kalinowski J."/>
            <person name="Ruckert C."/>
        </authorList>
    </citation>
    <scope>NUCLEOTIDE SEQUENCE</scope>
    <source>
        <strain evidence="2">JCM 3035</strain>
    </source>
</reference>
<feature type="compositionally biased region" description="Gly residues" evidence="1">
    <location>
        <begin position="47"/>
        <end position="61"/>
    </location>
</feature>